<dbReference type="AlphaFoldDB" id="A0ABD5EML0"/>
<dbReference type="RefSeq" id="WP_093824347.1">
    <property type="nucleotide sequence ID" value="NZ_JAVRES010000004.1"/>
</dbReference>
<proteinExistence type="predicted"/>
<gene>
    <name evidence="1" type="ORF">RM877_13085</name>
</gene>
<name>A0ABD5EML0_9ACTN</name>
<organism evidence="1 2">
    <name type="scientific">Streptomyces doudnae</name>
    <dbReference type="NCBI Taxonomy" id="3075536"/>
    <lineage>
        <taxon>Bacteria</taxon>
        <taxon>Bacillati</taxon>
        <taxon>Actinomycetota</taxon>
        <taxon>Actinomycetes</taxon>
        <taxon>Kitasatosporales</taxon>
        <taxon>Streptomycetaceae</taxon>
        <taxon>Streptomyces</taxon>
    </lineage>
</organism>
<keyword evidence="2" id="KW-1185">Reference proteome</keyword>
<protein>
    <submittedName>
        <fullName evidence="1">Uncharacterized protein</fullName>
    </submittedName>
</protein>
<evidence type="ECO:0000313" key="2">
    <source>
        <dbReference type="Proteomes" id="UP001183535"/>
    </source>
</evidence>
<comment type="caution">
    <text evidence="1">The sequence shown here is derived from an EMBL/GenBank/DDBJ whole genome shotgun (WGS) entry which is preliminary data.</text>
</comment>
<dbReference type="Proteomes" id="UP001183535">
    <property type="component" value="Unassembled WGS sequence"/>
</dbReference>
<sequence length="212" mass="20816">MPTTVVFTAKGREIVAGRLIGTSPTQAEPKNLGWGIGTPTAAASDVAPFAEAAESRVAGTSSLVTTTSTNDTYQVVGTLTSASGQTITETFLSDSASKPAATTLSAAIASTSSTSLTVASASGFPGSGNYNIQVDGEVMTVTAGQGTTTWTVTRGVNGSTAATHSSGAVVTGGNTPGSTAIANGSLLLHASFTGLALNSGDSLTATTKLSFS</sequence>
<evidence type="ECO:0000313" key="1">
    <source>
        <dbReference type="EMBL" id="MDT0435619.1"/>
    </source>
</evidence>
<accession>A0ABD5EML0</accession>
<reference evidence="2" key="1">
    <citation type="submission" date="2023-07" db="EMBL/GenBank/DDBJ databases">
        <title>30 novel species of actinomycetes from the DSMZ collection.</title>
        <authorList>
            <person name="Nouioui I."/>
        </authorList>
    </citation>
    <scope>NUCLEOTIDE SEQUENCE [LARGE SCALE GENOMIC DNA]</scope>
    <source>
        <strain evidence="2">DSM 41981</strain>
    </source>
</reference>
<dbReference type="EMBL" id="JAVRES010000004">
    <property type="protein sequence ID" value="MDT0435619.1"/>
    <property type="molecule type" value="Genomic_DNA"/>
</dbReference>